<evidence type="ECO:0000256" key="10">
    <source>
        <dbReference type="ARBA" id="ARBA00023114"/>
    </source>
</evidence>
<feature type="domain" description="SLBB" evidence="16">
    <location>
        <begin position="214"/>
        <end position="294"/>
    </location>
</feature>
<keyword evidence="8" id="KW-0625">Polysaccharide transport</keyword>
<keyword evidence="7" id="KW-0732">Signal</keyword>
<keyword evidence="6" id="KW-0812">Transmembrane</keyword>
<reference evidence="17 18" key="1">
    <citation type="submission" date="2018-08" db="EMBL/GenBank/DDBJ databases">
        <title>Genome analysis of the thermophilic bacterium of the candidate phylum Aminicenantes from deep subsurface aquifer revealed its physiology and ecological role.</title>
        <authorList>
            <person name="Kadnikov V.V."/>
            <person name="Mardanov A.V."/>
            <person name="Beletsky A.V."/>
            <person name="Karnachuk O.V."/>
            <person name="Ravin N.V."/>
        </authorList>
    </citation>
    <scope>NUCLEOTIDE SEQUENCE [LARGE SCALE GENOMIC DNA]</scope>
    <source>
        <strain evidence="17">BY38</strain>
    </source>
</reference>
<dbReference type="GO" id="GO:0046930">
    <property type="term" value="C:pore complex"/>
    <property type="evidence" value="ECO:0007669"/>
    <property type="project" value="UniProtKB-KW"/>
</dbReference>
<evidence type="ECO:0000256" key="14">
    <source>
        <dbReference type="ARBA" id="ARBA00023288"/>
    </source>
</evidence>
<organism evidence="17 18">
    <name type="scientific">Candidatus Saccharicenans subterraneus</name>
    <dbReference type="NCBI Taxonomy" id="2508984"/>
    <lineage>
        <taxon>Bacteria</taxon>
        <taxon>Candidatus Aminicenantota</taxon>
        <taxon>Candidatus Aminicenantia</taxon>
        <taxon>Candidatus Aminicenantales</taxon>
        <taxon>Candidatus Saccharicenantaceae</taxon>
        <taxon>Candidatus Saccharicenans</taxon>
    </lineage>
</organism>
<evidence type="ECO:0000256" key="12">
    <source>
        <dbReference type="ARBA" id="ARBA00023139"/>
    </source>
</evidence>
<dbReference type="InterPro" id="IPR049712">
    <property type="entry name" value="Poly_export"/>
</dbReference>
<dbReference type="PANTHER" id="PTHR33619:SF3">
    <property type="entry name" value="POLYSACCHARIDE EXPORT PROTEIN GFCE-RELATED"/>
    <property type="match status" value="1"/>
</dbReference>
<sequence>MRKKGFFFSKAILVLFLAVWMSMAGLGQTRPTQADGQETQAAREYFIREYIIGPRDLLEIKVFELPEFDHTVRVSEDGSITLPLLGNVQVGGLTKEKVEQKIADLLEKYVKRAQVSVFIKEYQSSRVAIIGAVEKPGMYELVGRQSLLQMISQAGGFKENAANEIYVLREGQDGNTASISIDLEDLLLNGNQRLNIPLQPNDVINVPVDKLITIYVFGQVRNPGALQVKMSKKITLLQAIAQAGGLSENASKRGVIVKRKDKSGKETNLRVNLNDIIKGKRKDIPLREGDVVIVKESIF</sequence>
<dbReference type="PANTHER" id="PTHR33619">
    <property type="entry name" value="POLYSACCHARIDE EXPORT PROTEIN GFCE-RELATED"/>
    <property type="match status" value="1"/>
</dbReference>
<accession>A0A3E2BQK5</accession>
<keyword evidence="12" id="KW-0564">Palmitate</keyword>
<dbReference type="GO" id="GO:0006811">
    <property type="term" value="P:monoatomic ion transport"/>
    <property type="evidence" value="ECO:0007669"/>
    <property type="project" value="UniProtKB-KW"/>
</dbReference>
<keyword evidence="13" id="KW-0998">Cell outer membrane</keyword>
<evidence type="ECO:0000256" key="3">
    <source>
        <dbReference type="ARBA" id="ARBA00022448"/>
    </source>
</evidence>
<keyword evidence="10" id="KW-0626">Porin</keyword>
<keyword evidence="14" id="KW-0449">Lipoprotein</keyword>
<name>A0A3E2BQK5_9BACT</name>
<protein>
    <submittedName>
        <fullName evidence="17">Capsule polysaccharide export protein</fullName>
    </submittedName>
</protein>
<comment type="subcellular location">
    <subcellularLocation>
        <location evidence="1">Cell outer membrane</location>
        <topology evidence="1">Multi-pass membrane protein</topology>
    </subcellularLocation>
</comment>
<dbReference type="AlphaFoldDB" id="A0A3E2BQK5"/>
<dbReference type="GO" id="GO:0015159">
    <property type="term" value="F:polysaccharide transmembrane transporter activity"/>
    <property type="evidence" value="ECO:0007669"/>
    <property type="project" value="InterPro"/>
</dbReference>
<keyword evidence="4" id="KW-1134">Transmembrane beta strand</keyword>
<dbReference type="GO" id="GO:0015288">
    <property type="term" value="F:porin activity"/>
    <property type="evidence" value="ECO:0007669"/>
    <property type="project" value="UniProtKB-KW"/>
</dbReference>
<evidence type="ECO:0000256" key="4">
    <source>
        <dbReference type="ARBA" id="ARBA00022452"/>
    </source>
</evidence>
<proteinExistence type="inferred from homology"/>
<keyword evidence="11" id="KW-0472">Membrane</keyword>
<evidence type="ECO:0000256" key="6">
    <source>
        <dbReference type="ARBA" id="ARBA00022692"/>
    </source>
</evidence>
<comment type="similarity">
    <text evidence="2">Belongs to the BexD/CtrA/VexA family.</text>
</comment>
<dbReference type="Pfam" id="PF22461">
    <property type="entry name" value="SLBB_2"/>
    <property type="match status" value="2"/>
</dbReference>
<keyword evidence="5" id="KW-0762">Sugar transport</keyword>
<dbReference type="EMBL" id="QUAH01000001">
    <property type="protein sequence ID" value="RFT16916.1"/>
    <property type="molecule type" value="Genomic_DNA"/>
</dbReference>
<evidence type="ECO:0000313" key="17">
    <source>
        <dbReference type="EMBL" id="RFT16916.1"/>
    </source>
</evidence>
<evidence type="ECO:0000313" key="18">
    <source>
        <dbReference type="Proteomes" id="UP000257323"/>
    </source>
</evidence>
<dbReference type="Pfam" id="PF02563">
    <property type="entry name" value="Poly_export"/>
    <property type="match status" value="1"/>
</dbReference>
<dbReference type="GO" id="GO:0009279">
    <property type="term" value="C:cell outer membrane"/>
    <property type="evidence" value="ECO:0007669"/>
    <property type="project" value="UniProtKB-SubCell"/>
</dbReference>
<dbReference type="Proteomes" id="UP000257323">
    <property type="component" value="Unassembled WGS sequence"/>
</dbReference>
<evidence type="ECO:0000256" key="7">
    <source>
        <dbReference type="ARBA" id="ARBA00022729"/>
    </source>
</evidence>
<evidence type="ECO:0000256" key="1">
    <source>
        <dbReference type="ARBA" id="ARBA00004571"/>
    </source>
</evidence>
<keyword evidence="9" id="KW-0406">Ion transport</keyword>
<evidence type="ECO:0000256" key="13">
    <source>
        <dbReference type="ARBA" id="ARBA00023237"/>
    </source>
</evidence>
<dbReference type="InterPro" id="IPR054765">
    <property type="entry name" value="SLBB_dom"/>
</dbReference>
<evidence type="ECO:0000256" key="8">
    <source>
        <dbReference type="ARBA" id="ARBA00023047"/>
    </source>
</evidence>
<evidence type="ECO:0000256" key="2">
    <source>
        <dbReference type="ARBA" id="ARBA00009450"/>
    </source>
</evidence>
<evidence type="ECO:0000259" key="16">
    <source>
        <dbReference type="Pfam" id="PF22461"/>
    </source>
</evidence>
<evidence type="ECO:0000256" key="9">
    <source>
        <dbReference type="ARBA" id="ARBA00023065"/>
    </source>
</evidence>
<dbReference type="InterPro" id="IPR003715">
    <property type="entry name" value="Poly_export_N"/>
</dbReference>
<feature type="domain" description="SLBB" evidence="16">
    <location>
        <begin position="126"/>
        <end position="206"/>
    </location>
</feature>
<evidence type="ECO:0000259" key="15">
    <source>
        <dbReference type="Pfam" id="PF02563"/>
    </source>
</evidence>
<comment type="caution">
    <text evidence="17">The sequence shown here is derived from an EMBL/GenBank/DDBJ whole genome shotgun (WGS) entry which is preliminary data.</text>
</comment>
<keyword evidence="3" id="KW-0813">Transport</keyword>
<dbReference type="Gene3D" id="3.10.560.10">
    <property type="entry name" value="Outer membrane lipoprotein wza domain like"/>
    <property type="match status" value="2"/>
</dbReference>
<gene>
    <name evidence="17" type="ORF">OP8BY_0858</name>
</gene>
<feature type="domain" description="Polysaccharide export protein N-terminal" evidence="15">
    <location>
        <begin position="49"/>
        <end position="119"/>
    </location>
</feature>
<evidence type="ECO:0000256" key="11">
    <source>
        <dbReference type="ARBA" id="ARBA00023136"/>
    </source>
</evidence>
<evidence type="ECO:0000256" key="5">
    <source>
        <dbReference type="ARBA" id="ARBA00022597"/>
    </source>
</evidence>